<dbReference type="AlphaFoldDB" id="A0A1B6IID7"/>
<organism evidence="2">
    <name type="scientific">Homalodisca liturata</name>
    <dbReference type="NCBI Taxonomy" id="320908"/>
    <lineage>
        <taxon>Eukaryota</taxon>
        <taxon>Metazoa</taxon>
        <taxon>Ecdysozoa</taxon>
        <taxon>Arthropoda</taxon>
        <taxon>Hexapoda</taxon>
        <taxon>Insecta</taxon>
        <taxon>Pterygota</taxon>
        <taxon>Neoptera</taxon>
        <taxon>Paraneoptera</taxon>
        <taxon>Hemiptera</taxon>
        <taxon>Auchenorrhyncha</taxon>
        <taxon>Membracoidea</taxon>
        <taxon>Cicadellidae</taxon>
        <taxon>Cicadellinae</taxon>
        <taxon>Proconiini</taxon>
        <taxon>Homalodisca</taxon>
    </lineage>
</organism>
<evidence type="ECO:0000256" key="1">
    <source>
        <dbReference type="SAM" id="MobiDB-lite"/>
    </source>
</evidence>
<reference evidence="2" key="1">
    <citation type="submission" date="2015-11" db="EMBL/GenBank/DDBJ databases">
        <title>De novo transcriptome assembly of four potential Pierce s Disease insect vectors from Arizona vineyards.</title>
        <authorList>
            <person name="Tassone E.E."/>
        </authorList>
    </citation>
    <scope>NUCLEOTIDE SEQUENCE</scope>
</reference>
<sequence>MAANQPTIEQNSQFVAKTKDGKDIEFVATIKFYVAPTESVQISAPGSKTLESTSLPPPITTPPPSPPSSISPPQPPPSTAMPPPSPPPTAPPPPPPPTQTPPAASSSTTVVAPQASIKVDVQGKPDSSAIEKSKRETEVKESGRGIPRDESIDRAFPRGPPDECPITQFIPDPCRAIDDLHKSLKAFLTGFFGGGCPPCNSTGSARMADSSIVAPKAEEEAASSKENKAESEAMQNEQKYEV</sequence>
<name>A0A1B6IID7_9HEMI</name>
<evidence type="ECO:0000313" key="2">
    <source>
        <dbReference type="EMBL" id="JAS86689.1"/>
    </source>
</evidence>
<feature type="region of interest" description="Disordered" evidence="1">
    <location>
        <begin position="201"/>
        <end position="242"/>
    </location>
</feature>
<feature type="compositionally biased region" description="Low complexity" evidence="1">
    <location>
        <begin position="101"/>
        <end position="116"/>
    </location>
</feature>
<feature type="compositionally biased region" description="Polar residues" evidence="1">
    <location>
        <begin position="38"/>
        <end position="51"/>
    </location>
</feature>
<feature type="compositionally biased region" description="Pro residues" evidence="1">
    <location>
        <begin position="55"/>
        <end position="100"/>
    </location>
</feature>
<feature type="compositionally biased region" description="Polar residues" evidence="1">
    <location>
        <begin position="1"/>
        <end position="15"/>
    </location>
</feature>
<feature type="compositionally biased region" description="Basic and acidic residues" evidence="1">
    <location>
        <begin position="129"/>
        <end position="156"/>
    </location>
</feature>
<dbReference type="EMBL" id="GECU01021017">
    <property type="protein sequence ID" value="JAS86689.1"/>
    <property type="molecule type" value="Transcribed_RNA"/>
</dbReference>
<gene>
    <name evidence="2" type="ORF">g.36564</name>
</gene>
<protein>
    <submittedName>
        <fullName evidence="2">Uncharacterized protein</fullName>
    </submittedName>
</protein>
<feature type="region of interest" description="Disordered" evidence="1">
    <location>
        <begin position="1"/>
        <end position="21"/>
    </location>
</feature>
<proteinExistence type="predicted"/>
<feature type="region of interest" description="Disordered" evidence="1">
    <location>
        <begin position="37"/>
        <end position="165"/>
    </location>
</feature>
<feature type="compositionally biased region" description="Basic and acidic residues" evidence="1">
    <location>
        <begin position="216"/>
        <end position="231"/>
    </location>
</feature>
<accession>A0A1B6IID7</accession>